<reference evidence="3" key="2">
    <citation type="submission" date="2020-12" db="EMBL/GenBank/DDBJ databases">
        <authorList>
            <person name="Kanost M."/>
        </authorList>
    </citation>
    <scope>NUCLEOTIDE SEQUENCE</scope>
</reference>
<feature type="signal peptide" evidence="1">
    <location>
        <begin position="1"/>
        <end position="20"/>
    </location>
</feature>
<dbReference type="Pfam" id="PF00079">
    <property type="entry name" value="Serpin"/>
    <property type="match status" value="1"/>
</dbReference>
<comment type="caution">
    <text evidence="3">The sequence shown here is derived from an EMBL/GenBank/DDBJ whole genome shotgun (WGS) entry which is preliminary data.</text>
</comment>
<dbReference type="AlphaFoldDB" id="A0A921ZS25"/>
<evidence type="ECO:0000313" key="3">
    <source>
        <dbReference type="EMBL" id="KAG6462369.1"/>
    </source>
</evidence>
<keyword evidence="1" id="KW-0732">Signal</keyword>
<feature type="chain" id="PRO_5038000350" description="Serpin domain-containing protein" evidence="1">
    <location>
        <begin position="21"/>
        <end position="149"/>
    </location>
</feature>
<sequence length="149" mass="16122">MTSTIYFAFFVAPLLLCSLADDVDPNTLRAVFGYSALDQAALVGAESNKQAATVTPDNGTLVDPDYWDTEEFQPSTADYDIFDWVLTKRVASTSNANFLLSPLGLKLALAILTEAATGSTRSELASALGFGLDRTEVRRKFSTIIESLK</sequence>
<gene>
    <name evidence="3" type="ORF">O3G_MSEX013216</name>
</gene>
<dbReference type="InterPro" id="IPR023796">
    <property type="entry name" value="Serpin_dom"/>
</dbReference>
<keyword evidence="4" id="KW-1185">Reference proteome</keyword>
<reference evidence="3" key="1">
    <citation type="journal article" date="2016" name="Insect Biochem. Mol. Biol.">
        <title>Multifaceted biological insights from a draft genome sequence of the tobacco hornworm moth, Manduca sexta.</title>
        <authorList>
            <person name="Kanost M.R."/>
            <person name="Arrese E.L."/>
            <person name="Cao X."/>
            <person name="Chen Y.R."/>
            <person name="Chellapilla S."/>
            <person name="Goldsmith M.R."/>
            <person name="Grosse-Wilde E."/>
            <person name="Heckel D.G."/>
            <person name="Herndon N."/>
            <person name="Jiang H."/>
            <person name="Papanicolaou A."/>
            <person name="Qu J."/>
            <person name="Soulages J.L."/>
            <person name="Vogel H."/>
            <person name="Walters J."/>
            <person name="Waterhouse R.M."/>
            <person name="Ahn S.J."/>
            <person name="Almeida F.C."/>
            <person name="An C."/>
            <person name="Aqrawi P."/>
            <person name="Bretschneider A."/>
            <person name="Bryant W.B."/>
            <person name="Bucks S."/>
            <person name="Chao H."/>
            <person name="Chevignon G."/>
            <person name="Christen J.M."/>
            <person name="Clarke D.F."/>
            <person name="Dittmer N.T."/>
            <person name="Ferguson L.C.F."/>
            <person name="Garavelou S."/>
            <person name="Gordon K.H.J."/>
            <person name="Gunaratna R.T."/>
            <person name="Han Y."/>
            <person name="Hauser F."/>
            <person name="He Y."/>
            <person name="Heidel-Fischer H."/>
            <person name="Hirsh A."/>
            <person name="Hu Y."/>
            <person name="Jiang H."/>
            <person name="Kalra D."/>
            <person name="Klinner C."/>
            <person name="Konig C."/>
            <person name="Kovar C."/>
            <person name="Kroll A.R."/>
            <person name="Kuwar S.S."/>
            <person name="Lee S.L."/>
            <person name="Lehman R."/>
            <person name="Li K."/>
            <person name="Li Z."/>
            <person name="Liang H."/>
            <person name="Lovelace S."/>
            <person name="Lu Z."/>
            <person name="Mansfield J.H."/>
            <person name="McCulloch K.J."/>
            <person name="Mathew T."/>
            <person name="Morton B."/>
            <person name="Muzny D.M."/>
            <person name="Neunemann D."/>
            <person name="Ongeri F."/>
            <person name="Pauchet Y."/>
            <person name="Pu L.L."/>
            <person name="Pyrousis I."/>
            <person name="Rao X.J."/>
            <person name="Redding A."/>
            <person name="Roesel C."/>
            <person name="Sanchez-Gracia A."/>
            <person name="Schaack S."/>
            <person name="Shukla A."/>
            <person name="Tetreau G."/>
            <person name="Wang Y."/>
            <person name="Xiong G.H."/>
            <person name="Traut W."/>
            <person name="Walsh T.K."/>
            <person name="Worley K.C."/>
            <person name="Wu D."/>
            <person name="Wu W."/>
            <person name="Wu Y.Q."/>
            <person name="Zhang X."/>
            <person name="Zou Z."/>
            <person name="Zucker H."/>
            <person name="Briscoe A.D."/>
            <person name="Burmester T."/>
            <person name="Clem R.J."/>
            <person name="Feyereisen R."/>
            <person name="Grimmelikhuijzen C.J.P."/>
            <person name="Hamodrakas S.J."/>
            <person name="Hansson B.S."/>
            <person name="Huguet E."/>
            <person name="Jermiin L.S."/>
            <person name="Lan Q."/>
            <person name="Lehman H.K."/>
            <person name="Lorenzen M."/>
            <person name="Merzendorfer H."/>
            <person name="Michalopoulos I."/>
            <person name="Morton D.B."/>
            <person name="Muthukrishnan S."/>
            <person name="Oakeshott J.G."/>
            <person name="Palmer W."/>
            <person name="Park Y."/>
            <person name="Passarelli A.L."/>
            <person name="Rozas J."/>
            <person name="Schwartz L.M."/>
            <person name="Smith W."/>
            <person name="Southgate A."/>
            <person name="Vilcinskas A."/>
            <person name="Vogt R."/>
            <person name="Wang P."/>
            <person name="Werren J."/>
            <person name="Yu X.Q."/>
            <person name="Zhou J.J."/>
            <person name="Brown S.J."/>
            <person name="Scherer S.E."/>
            <person name="Richards S."/>
            <person name="Blissard G.W."/>
        </authorList>
    </citation>
    <scope>NUCLEOTIDE SEQUENCE</scope>
</reference>
<dbReference type="Proteomes" id="UP000791440">
    <property type="component" value="Unassembled WGS sequence"/>
</dbReference>
<evidence type="ECO:0000313" key="4">
    <source>
        <dbReference type="Proteomes" id="UP000791440"/>
    </source>
</evidence>
<protein>
    <recommendedName>
        <fullName evidence="2">Serpin domain-containing protein</fullName>
    </recommendedName>
</protein>
<name>A0A921ZS25_MANSE</name>
<proteinExistence type="predicted"/>
<evidence type="ECO:0000256" key="1">
    <source>
        <dbReference type="SAM" id="SignalP"/>
    </source>
</evidence>
<feature type="domain" description="Serpin" evidence="2">
    <location>
        <begin position="85"/>
        <end position="148"/>
    </location>
</feature>
<organism evidence="3 4">
    <name type="scientific">Manduca sexta</name>
    <name type="common">Tobacco hawkmoth</name>
    <name type="synonym">Tobacco hornworm</name>
    <dbReference type="NCBI Taxonomy" id="7130"/>
    <lineage>
        <taxon>Eukaryota</taxon>
        <taxon>Metazoa</taxon>
        <taxon>Ecdysozoa</taxon>
        <taxon>Arthropoda</taxon>
        <taxon>Hexapoda</taxon>
        <taxon>Insecta</taxon>
        <taxon>Pterygota</taxon>
        <taxon>Neoptera</taxon>
        <taxon>Endopterygota</taxon>
        <taxon>Lepidoptera</taxon>
        <taxon>Glossata</taxon>
        <taxon>Ditrysia</taxon>
        <taxon>Bombycoidea</taxon>
        <taxon>Sphingidae</taxon>
        <taxon>Sphinginae</taxon>
        <taxon>Sphingini</taxon>
        <taxon>Manduca</taxon>
    </lineage>
</organism>
<evidence type="ECO:0000259" key="2">
    <source>
        <dbReference type="Pfam" id="PF00079"/>
    </source>
</evidence>
<dbReference type="EMBL" id="JH668837">
    <property type="protein sequence ID" value="KAG6462369.1"/>
    <property type="molecule type" value="Genomic_DNA"/>
</dbReference>
<feature type="non-terminal residue" evidence="3">
    <location>
        <position position="149"/>
    </location>
</feature>
<accession>A0A921ZS25</accession>